<organism evidence="1 2">
    <name type="scientific">Thermoproteota archaeon</name>
    <dbReference type="NCBI Taxonomy" id="2056631"/>
    <lineage>
        <taxon>Archaea</taxon>
        <taxon>Thermoproteota</taxon>
    </lineage>
</organism>
<name>A0A523BFK8_9CREN</name>
<evidence type="ECO:0000313" key="2">
    <source>
        <dbReference type="Proteomes" id="UP000315399"/>
    </source>
</evidence>
<dbReference type="Proteomes" id="UP000315399">
    <property type="component" value="Unassembled WGS sequence"/>
</dbReference>
<evidence type="ECO:0000313" key="1">
    <source>
        <dbReference type="EMBL" id="TDA39733.1"/>
    </source>
</evidence>
<gene>
    <name evidence="1" type="ORF">DSO08_01345</name>
</gene>
<dbReference type="AlphaFoldDB" id="A0A523BFK8"/>
<dbReference type="EMBL" id="QNVH01000007">
    <property type="protein sequence ID" value="TDA39733.1"/>
    <property type="molecule type" value="Genomic_DNA"/>
</dbReference>
<protein>
    <submittedName>
        <fullName evidence="1">Uncharacterized protein</fullName>
    </submittedName>
</protein>
<proteinExistence type="predicted"/>
<reference evidence="1 2" key="1">
    <citation type="journal article" date="2019" name="Nat. Microbiol.">
        <title>Expanding anaerobic alkane metabolism in the domain of Archaea.</title>
        <authorList>
            <person name="Wang Y."/>
            <person name="Wegener G."/>
            <person name="Hou J."/>
            <person name="Wang F."/>
            <person name="Xiao X."/>
        </authorList>
    </citation>
    <scope>NUCLEOTIDE SEQUENCE [LARGE SCALE GENOMIC DNA]</scope>
    <source>
        <strain evidence="1">WYZ-LMO10</strain>
    </source>
</reference>
<comment type="caution">
    <text evidence="1">The sequence shown here is derived from an EMBL/GenBank/DDBJ whole genome shotgun (WGS) entry which is preliminary data.</text>
</comment>
<accession>A0A523BFK8</accession>
<sequence length="161" mass="17714">MTMVRSLSALSGGFVVCRKGEGLVSLSGNPDASVLLRTKARRRFLRGAIGRFNEAFPDLSQPLWHTMGHIVIEGGRAIKENNPRKLGYLMILESSIGCAIGLIKPKDLARLSRIKVAYGAKIVSFGDLTGDLILSQRETSPWGEYQKFYFTTTGVNEVHES</sequence>